<dbReference type="RefSeq" id="WP_187777909.1">
    <property type="nucleotide sequence ID" value="NZ_JACTUZ010000019.1"/>
</dbReference>
<evidence type="ECO:0000313" key="1">
    <source>
        <dbReference type="EMBL" id="MBC9176764.1"/>
    </source>
</evidence>
<dbReference type="EMBL" id="JACTUZ010000019">
    <property type="protein sequence ID" value="MBC9176764.1"/>
    <property type="molecule type" value="Genomic_DNA"/>
</dbReference>
<keyword evidence="2" id="KW-1185">Reference proteome</keyword>
<evidence type="ECO:0000313" key="2">
    <source>
        <dbReference type="Proteomes" id="UP000603940"/>
    </source>
</evidence>
<accession>A0ABR7R4U7</accession>
<name>A0ABR7R4U7_9PROT</name>
<organism evidence="1 2">
    <name type="scientific">Pseudoroseomonas ludipueritiae</name>
    <dbReference type="NCBI Taxonomy" id="198093"/>
    <lineage>
        <taxon>Bacteria</taxon>
        <taxon>Pseudomonadati</taxon>
        <taxon>Pseudomonadota</taxon>
        <taxon>Alphaproteobacteria</taxon>
        <taxon>Acetobacterales</taxon>
        <taxon>Acetobacteraceae</taxon>
        <taxon>Pseudoroseomonas</taxon>
    </lineage>
</organism>
<proteinExistence type="predicted"/>
<reference evidence="1 2" key="1">
    <citation type="journal article" date="2009" name="Int. J. Syst. Evol. Microbiol.">
        <title>Transfer of Teichococcus ludipueritiae and Muricoccus roseus to the genus Roseomonas, as Roseomonas ludipueritiae comb. nov. and Roseomonas rosea comb. nov., respectively, and emended description of the genus Roseomonas.</title>
        <authorList>
            <person name="Sanchez-Porro C."/>
            <person name="Gallego V."/>
            <person name="Busse H.J."/>
            <person name="Kampfer P."/>
            <person name="Ventosa A."/>
        </authorList>
    </citation>
    <scope>NUCLEOTIDE SEQUENCE [LARGE SCALE GENOMIC DNA]</scope>
    <source>
        <strain evidence="1 2">DSM 14915</strain>
    </source>
</reference>
<dbReference type="Proteomes" id="UP000603940">
    <property type="component" value="Unassembled WGS sequence"/>
</dbReference>
<comment type="caution">
    <text evidence="1">The sequence shown here is derived from an EMBL/GenBank/DDBJ whole genome shotgun (WGS) entry which is preliminary data.</text>
</comment>
<sequence>MDRVKIEAEGPEPHRVRVTRSDTGENLGKTLLIQGISIDMGVGRLTRATLEIVGPHVLIDSASADYRMRHPDGGIREVSRIEYRDGTSIDFPAPNTLPAED</sequence>
<gene>
    <name evidence="1" type="ORF">IBL25_07380</name>
</gene>
<protein>
    <submittedName>
        <fullName evidence="1">Uncharacterized protein</fullName>
    </submittedName>
</protein>